<reference evidence="2 3" key="1">
    <citation type="submission" date="2019-03" db="EMBL/GenBank/DDBJ databases">
        <title>Genomic analyses of the natural microbiome of Caenorhabditis elegans.</title>
        <authorList>
            <person name="Samuel B."/>
        </authorList>
    </citation>
    <scope>NUCLEOTIDE SEQUENCE [LARGE SCALE GENOMIC DNA]</scope>
    <source>
        <strain evidence="2 3">JUb89</strain>
    </source>
</reference>
<evidence type="ECO:0000256" key="1">
    <source>
        <dbReference type="SAM" id="SignalP"/>
    </source>
</evidence>
<dbReference type="EMBL" id="SLVJ01000012">
    <property type="protein sequence ID" value="TCM66569.1"/>
    <property type="molecule type" value="Genomic_DNA"/>
</dbReference>
<accession>A0A4R1XSN5</accession>
<proteinExistence type="predicted"/>
<evidence type="ECO:0000313" key="3">
    <source>
        <dbReference type="Proteomes" id="UP000294963"/>
    </source>
</evidence>
<protein>
    <submittedName>
        <fullName evidence="2">Uncharacterized protein</fullName>
    </submittedName>
</protein>
<dbReference type="OrthoDB" id="6711608at2"/>
<organism evidence="2 3">
    <name type="scientific">Acinetobacter calcoaceticus</name>
    <dbReference type="NCBI Taxonomy" id="471"/>
    <lineage>
        <taxon>Bacteria</taxon>
        <taxon>Pseudomonadati</taxon>
        <taxon>Pseudomonadota</taxon>
        <taxon>Gammaproteobacteria</taxon>
        <taxon>Moraxellales</taxon>
        <taxon>Moraxellaceae</taxon>
        <taxon>Acinetobacter</taxon>
        <taxon>Acinetobacter calcoaceticus/baumannii complex</taxon>
    </lineage>
</organism>
<feature type="signal peptide" evidence="1">
    <location>
        <begin position="1"/>
        <end position="22"/>
    </location>
</feature>
<gene>
    <name evidence="2" type="ORF">EC844_11211</name>
</gene>
<comment type="caution">
    <text evidence="2">The sequence shown here is derived from an EMBL/GenBank/DDBJ whole genome shotgun (WGS) entry which is preliminary data.</text>
</comment>
<dbReference type="Proteomes" id="UP000294963">
    <property type="component" value="Unassembled WGS sequence"/>
</dbReference>
<sequence>MKKIILLLAPCLYIGLMQAASADDVKLKRSCVKDNPLVKGVTDPALLGIYAEICDKKNKDNRNGYLIQAAQRFQQLGLDYQALQIVESLEAQNVRSNTLTDVKFLIGSKYANQAITQMRSNETRYLNTDVTYPAAQQLSDNIKGALPAVVLEQQAAKPVVVATQVVKPIRQTNRNKQRSLKASAARSTTVATAQPVVIQKAASTSTDPFKNVKQLENVKKITQ</sequence>
<evidence type="ECO:0000313" key="2">
    <source>
        <dbReference type="EMBL" id="TCM66569.1"/>
    </source>
</evidence>
<keyword evidence="3" id="KW-1185">Reference proteome</keyword>
<name>A0A4R1XSN5_ACICA</name>
<keyword evidence="1" id="KW-0732">Signal</keyword>
<feature type="chain" id="PRO_5020236091" evidence="1">
    <location>
        <begin position="23"/>
        <end position="223"/>
    </location>
</feature>
<dbReference type="AlphaFoldDB" id="A0A4R1XSN5"/>